<dbReference type="Gene3D" id="1.10.10.2670">
    <property type="entry name" value="E3 ubiquitin-protein ligase"/>
    <property type="match status" value="1"/>
</dbReference>
<sequence length="614" mass="67055">MAALSGERGYALSCGRLGRGTRLSLFHVKLTDSALRAFEAYQGGGGGGGGGEGDSVGSRPSIQFQGNQGYISIPRPDCPSGVRTFSFYLSNLGKDNLQGSFDCIQQYVSSNGNVQLDCLGAIQDKITVCATDESYQKAKQSMAQAEEETRSRGAIVIKTGAQYRGKTVKVRKPARAVSEAVPSRKHPTPVNLASAIRKGPSAVSLRSVRDRVVHLLALKPYKKPELLLRLQKDGLSPQDKDSLDGVLQQVANLNSKDSSCTLKESLYKEVQKDWPGYSEGDQQLLKRTLFRKLCQTPNVAVAPPENPADSPARDHPLAASPPQKRPQIPDFVEPPSNKKQRISHFAQRTFNGKLGGPHGHGTSATSAEATSASLLPPLEPPRPHDPLADVSNDLGHGAVPDVEMAEPAERTATPPCPATTDSPTPAGKRHGGLHAKAKKKAKKHKERDRKEEPPPRAARERPPCGRKGDGPGTGTSHGVAGLNGTCDSSSAPASTSEGGPDFLHIYGAISSPEQRQAYKNDFNAEYGEYRDLHARIERVTRRFVQLDAQLKQLTQGTEEYKTIHDQILQEYRKIKKTNPLYTQEKNRCEYLHNKLAHIKKRIAEYDQQQFQAWH</sequence>
<feature type="compositionally biased region" description="Polar residues" evidence="7">
    <location>
        <begin position="485"/>
        <end position="497"/>
    </location>
</feature>
<comment type="subcellular location">
    <subcellularLocation>
        <location evidence="1">Nucleus</location>
    </subcellularLocation>
</comment>
<dbReference type="Pfam" id="PF07303">
    <property type="entry name" value="Occludin_ELL"/>
    <property type="match status" value="1"/>
</dbReference>
<dbReference type="SUPFAM" id="SSF144292">
    <property type="entry name" value="occludin/ELL-like"/>
    <property type="match status" value="1"/>
</dbReference>
<dbReference type="SUPFAM" id="SSF46785">
    <property type="entry name" value="Winged helix' DNA-binding domain"/>
    <property type="match status" value="1"/>
</dbReference>
<dbReference type="InterPro" id="IPR042065">
    <property type="entry name" value="E3_ELL-like"/>
</dbReference>
<dbReference type="InterPro" id="IPR031176">
    <property type="entry name" value="ELL/occludin"/>
</dbReference>
<dbReference type="GO" id="GO:0006368">
    <property type="term" value="P:transcription elongation by RNA polymerase II"/>
    <property type="evidence" value="ECO:0007669"/>
    <property type="project" value="InterPro"/>
</dbReference>
<evidence type="ECO:0000256" key="4">
    <source>
        <dbReference type="ARBA" id="ARBA00023163"/>
    </source>
</evidence>
<dbReference type="InterPro" id="IPR019464">
    <property type="entry name" value="ELL_N"/>
</dbReference>
<dbReference type="InterPro" id="IPR036390">
    <property type="entry name" value="WH_DNA-bd_sf"/>
</dbReference>
<dbReference type="EMBL" id="JAPFRF010000018">
    <property type="protein sequence ID" value="KAJ7308373.1"/>
    <property type="molecule type" value="Genomic_DNA"/>
</dbReference>
<evidence type="ECO:0000256" key="3">
    <source>
        <dbReference type="ARBA" id="ARBA00023015"/>
    </source>
</evidence>
<feature type="compositionally biased region" description="Basic residues" evidence="7">
    <location>
        <begin position="427"/>
        <end position="447"/>
    </location>
</feature>
<dbReference type="PROSITE" id="PS51980">
    <property type="entry name" value="OCEL"/>
    <property type="match status" value="1"/>
</dbReference>
<name>A0A9Q0XEA7_9SAUR</name>
<evidence type="ECO:0000256" key="1">
    <source>
        <dbReference type="ARBA" id="ARBA00004123"/>
    </source>
</evidence>
<protein>
    <recommendedName>
        <fullName evidence="8">OCEL domain-containing protein</fullName>
    </recommendedName>
</protein>
<proteinExistence type="inferred from homology"/>
<feature type="compositionally biased region" description="Low complexity" evidence="7">
    <location>
        <begin position="362"/>
        <end position="376"/>
    </location>
</feature>
<evidence type="ECO:0000313" key="9">
    <source>
        <dbReference type="EMBL" id="KAJ7308373.1"/>
    </source>
</evidence>
<feature type="region of interest" description="Disordered" evidence="7">
    <location>
        <begin position="300"/>
        <end position="498"/>
    </location>
</feature>
<accession>A0A9Q0XEA7</accession>
<feature type="compositionally biased region" description="Basic and acidic residues" evidence="7">
    <location>
        <begin position="448"/>
        <end position="469"/>
    </location>
</feature>
<keyword evidence="5" id="KW-0539">Nucleus</keyword>
<organism evidence="9 10">
    <name type="scientific">Phrynocephalus forsythii</name>
    <dbReference type="NCBI Taxonomy" id="171643"/>
    <lineage>
        <taxon>Eukaryota</taxon>
        <taxon>Metazoa</taxon>
        <taxon>Chordata</taxon>
        <taxon>Craniata</taxon>
        <taxon>Vertebrata</taxon>
        <taxon>Euteleostomi</taxon>
        <taxon>Lepidosauria</taxon>
        <taxon>Squamata</taxon>
        <taxon>Bifurcata</taxon>
        <taxon>Unidentata</taxon>
        <taxon>Episquamata</taxon>
        <taxon>Toxicofera</taxon>
        <taxon>Iguania</taxon>
        <taxon>Acrodonta</taxon>
        <taxon>Agamidae</taxon>
        <taxon>Agaminae</taxon>
        <taxon>Phrynocephalus</taxon>
    </lineage>
</organism>
<dbReference type="PANTHER" id="PTHR23288">
    <property type="entry name" value="OCCLUDIN AND RNA POLYMERASE II ELONGATION FACTOR ELL"/>
    <property type="match status" value="1"/>
</dbReference>
<dbReference type="Pfam" id="PF10390">
    <property type="entry name" value="ELL"/>
    <property type="match status" value="1"/>
</dbReference>
<evidence type="ECO:0000256" key="6">
    <source>
        <dbReference type="PROSITE-ProRule" id="PRU01324"/>
    </source>
</evidence>
<evidence type="ECO:0000256" key="7">
    <source>
        <dbReference type="SAM" id="MobiDB-lite"/>
    </source>
</evidence>
<dbReference type="GO" id="GO:0000987">
    <property type="term" value="F:cis-regulatory region sequence-specific DNA binding"/>
    <property type="evidence" value="ECO:0007669"/>
    <property type="project" value="TreeGrafter"/>
</dbReference>
<dbReference type="GO" id="GO:0008023">
    <property type="term" value="C:transcription elongation factor complex"/>
    <property type="evidence" value="ECO:0007669"/>
    <property type="project" value="InterPro"/>
</dbReference>
<reference evidence="9" key="1">
    <citation type="journal article" date="2023" name="DNA Res.">
        <title>Chromosome-level genome assembly of Phrynocephalus forsythii using third-generation DNA sequencing and Hi-C analysis.</title>
        <authorList>
            <person name="Qi Y."/>
            <person name="Zhao W."/>
            <person name="Zhao Y."/>
            <person name="Niu C."/>
            <person name="Cao S."/>
            <person name="Zhang Y."/>
        </authorList>
    </citation>
    <scope>NUCLEOTIDE SEQUENCE</scope>
    <source>
        <tissue evidence="9">Muscle</tissue>
    </source>
</reference>
<dbReference type="GO" id="GO:0042795">
    <property type="term" value="P:snRNA transcription by RNA polymerase II"/>
    <property type="evidence" value="ECO:0007669"/>
    <property type="project" value="TreeGrafter"/>
</dbReference>
<comment type="caution">
    <text evidence="9">The sequence shown here is derived from an EMBL/GenBank/DDBJ whole genome shotgun (WGS) entry which is preliminary data.</text>
</comment>
<evidence type="ECO:0000256" key="2">
    <source>
        <dbReference type="ARBA" id="ARBA00009171"/>
    </source>
</evidence>
<evidence type="ECO:0000256" key="5">
    <source>
        <dbReference type="ARBA" id="ARBA00023242"/>
    </source>
</evidence>
<keyword evidence="3" id="KW-0805">Transcription regulation</keyword>
<keyword evidence="4" id="KW-0804">Transcription</keyword>
<dbReference type="GO" id="GO:0032968">
    <property type="term" value="P:positive regulation of transcription elongation by RNA polymerase II"/>
    <property type="evidence" value="ECO:0007669"/>
    <property type="project" value="TreeGrafter"/>
</dbReference>
<comment type="similarity">
    <text evidence="2 6">Belongs to the ELL/occludin family.</text>
</comment>
<evidence type="ECO:0000259" key="8">
    <source>
        <dbReference type="PROSITE" id="PS51980"/>
    </source>
</evidence>
<dbReference type="OrthoDB" id="6284217at2759"/>
<dbReference type="Proteomes" id="UP001142489">
    <property type="component" value="Unassembled WGS sequence"/>
</dbReference>
<dbReference type="AlphaFoldDB" id="A0A9Q0XEA7"/>
<keyword evidence="10" id="KW-1185">Reference proteome</keyword>
<dbReference type="Gene3D" id="6.10.140.340">
    <property type="match status" value="1"/>
</dbReference>
<feature type="domain" description="OCEL" evidence="8">
    <location>
        <begin position="500"/>
        <end position="610"/>
    </location>
</feature>
<gene>
    <name evidence="9" type="ORF">JRQ81_008913</name>
</gene>
<dbReference type="PANTHER" id="PTHR23288:SF9">
    <property type="entry name" value="RNA POLYMERASE II ELONGATION FACTOR ELL"/>
    <property type="match status" value="1"/>
</dbReference>
<evidence type="ECO:0000313" key="10">
    <source>
        <dbReference type="Proteomes" id="UP001142489"/>
    </source>
</evidence>
<dbReference type="InterPro" id="IPR010844">
    <property type="entry name" value="Occludin_ELL"/>
</dbReference>